<dbReference type="EMBL" id="CP014228">
    <property type="protein sequence ID" value="AMD87322.1"/>
    <property type="molecule type" value="Genomic_DNA"/>
</dbReference>
<dbReference type="PROSITE" id="PS51186">
    <property type="entry name" value="GNAT"/>
    <property type="match status" value="1"/>
</dbReference>
<dbReference type="OrthoDB" id="9783294at2"/>
<dbReference type="Proteomes" id="UP000065220">
    <property type="component" value="Chromosome"/>
</dbReference>
<dbReference type="InterPro" id="IPR000182">
    <property type="entry name" value="GNAT_dom"/>
</dbReference>
<dbReference type="Pfam" id="PF00583">
    <property type="entry name" value="Acetyltransf_1"/>
    <property type="match status" value="1"/>
</dbReference>
<keyword evidence="3" id="KW-1185">Reference proteome</keyword>
<dbReference type="SUPFAM" id="SSF55729">
    <property type="entry name" value="Acyl-CoA N-acyltransferases (Nat)"/>
    <property type="match status" value="1"/>
</dbReference>
<dbReference type="InterPro" id="IPR016181">
    <property type="entry name" value="Acyl_CoA_acyltransferase"/>
</dbReference>
<name>A0A0X8JEE2_ACTRD</name>
<evidence type="ECO:0000259" key="1">
    <source>
        <dbReference type="PROSITE" id="PS51186"/>
    </source>
</evidence>
<dbReference type="KEGG" id="ard:AXF14_06650"/>
<reference evidence="3" key="1">
    <citation type="submission" date="2016-02" db="EMBL/GenBank/DDBJ databases">
        <authorList>
            <person name="Holder M.E."/>
            <person name="Ajami N.J."/>
            <person name="Petrosino J.F."/>
        </authorList>
    </citation>
    <scope>NUCLEOTIDE SEQUENCE [LARGE SCALE GENOMIC DNA]</scope>
    <source>
        <strain evidence="3">CCUG 36733</strain>
    </source>
</reference>
<protein>
    <recommendedName>
        <fullName evidence="1">N-acetyltransferase domain-containing protein</fullName>
    </recommendedName>
</protein>
<evidence type="ECO:0000313" key="2">
    <source>
        <dbReference type="EMBL" id="AMD87322.1"/>
    </source>
</evidence>
<sequence length="193" mass="21748">MRRPVSVRVYRPGHLPQSLARQLLSLTRRCDEDFVPPLSWRHQLGQDLRGLGPRDAGGVEDYVDSLLELAHLVVLIQDGRLVGYCAYYWPWIWRGTEHVYVSTAVVAPSHRGRGLSTRMGRRGVVQALRRRVPLLAKTWSTNKASMGALSRWGRVDKIVPDERGAGVDTVYWRLETSRPQAVLVALLTGSRTA</sequence>
<evidence type="ECO:0000313" key="3">
    <source>
        <dbReference type="Proteomes" id="UP000065220"/>
    </source>
</evidence>
<dbReference type="RefSeq" id="WP_067941873.1">
    <property type="nucleotide sequence ID" value="NZ_CAUSVG010000108.1"/>
</dbReference>
<dbReference type="STRING" id="111015.AXF14_06650"/>
<dbReference type="CDD" id="cd04301">
    <property type="entry name" value="NAT_SF"/>
    <property type="match status" value="1"/>
</dbReference>
<accession>A0A0X8JEE2</accession>
<feature type="domain" description="N-acetyltransferase" evidence="1">
    <location>
        <begin position="25"/>
        <end position="177"/>
    </location>
</feature>
<gene>
    <name evidence="2" type="ORF">AXF14_06650</name>
</gene>
<organism evidence="2 3">
    <name type="scientific">Actinomyces radicidentis</name>
    <dbReference type="NCBI Taxonomy" id="111015"/>
    <lineage>
        <taxon>Bacteria</taxon>
        <taxon>Bacillati</taxon>
        <taxon>Actinomycetota</taxon>
        <taxon>Actinomycetes</taxon>
        <taxon>Actinomycetales</taxon>
        <taxon>Actinomycetaceae</taxon>
        <taxon>Actinomyces</taxon>
    </lineage>
</organism>
<dbReference type="Gene3D" id="3.40.630.30">
    <property type="match status" value="1"/>
</dbReference>
<proteinExistence type="predicted"/>
<dbReference type="GO" id="GO:0016747">
    <property type="term" value="F:acyltransferase activity, transferring groups other than amino-acyl groups"/>
    <property type="evidence" value="ECO:0007669"/>
    <property type="project" value="InterPro"/>
</dbReference>
<dbReference type="AlphaFoldDB" id="A0A0X8JEE2"/>